<dbReference type="EMBL" id="ML210432">
    <property type="protein sequence ID" value="TFK18094.1"/>
    <property type="molecule type" value="Genomic_DNA"/>
</dbReference>
<feature type="compositionally biased region" description="Acidic residues" evidence="1">
    <location>
        <begin position="112"/>
        <end position="122"/>
    </location>
</feature>
<evidence type="ECO:0000313" key="2">
    <source>
        <dbReference type="EMBL" id="TFK18094.1"/>
    </source>
</evidence>
<accession>A0A5C3KDP5</accession>
<evidence type="ECO:0000313" key="3">
    <source>
        <dbReference type="Proteomes" id="UP000307440"/>
    </source>
</evidence>
<dbReference type="OrthoDB" id="3236341at2759"/>
<dbReference type="AlphaFoldDB" id="A0A5C3KDP5"/>
<proteinExistence type="predicted"/>
<name>A0A5C3KDP5_COPMA</name>
<dbReference type="Proteomes" id="UP000307440">
    <property type="component" value="Unassembled WGS sequence"/>
</dbReference>
<feature type="region of interest" description="Disordered" evidence="1">
    <location>
        <begin position="108"/>
        <end position="133"/>
    </location>
</feature>
<protein>
    <submittedName>
        <fullName evidence="2">Uncharacterized protein</fullName>
    </submittedName>
</protein>
<organism evidence="2 3">
    <name type="scientific">Coprinopsis marcescibilis</name>
    <name type="common">Agaric fungus</name>
    <name type="synonym">Psathyrella marcescibilis</name>
    <dbReference type="NCBI Taxonomy" id="230819"/>
    <lineage>
        <taxon>Eukaryota</taxon>
        <taxon>Fungi</taxon>
        <taxon>Dikarya</taxon>
        <taxon>Basidiomycota</taxon>
        <taxon>Agaricomycotina</taxon>
        <taxon>Agaricomycetes</taxon>
        <taxon>Agaricomycetidae</taxon>
        <taxon>Agaricales</taxon>
        <taxon>Agaricineae</taxon>
        <taxon>Psathyrellaceae</taxon>
        <taxon>Coprinopsis</taxon>
    </lineage>
</organism>
<reference evidence="2 3" key="1">
    <citation type="journal article" date="2019" name="Nat. Ecol. Evol.">
        <title>Megaphylogeny resolves global patterns of mushroom evolution.</title>
        <authorList>
            <person name="Varga T."/>
            <person name="Krizsan K."/>
            <person name="Foldi C."/>
            <person name="Dima B."/>
            <person name="Sanchez-Garcia M."/>
            <person name="Sanchez-Ramirez S."/>
            <person name="Szollosi G.J."/>
            <person name="Szarkandi J.G."/>
            <person name="Papp V."/>
            <person name="Albert L."/>
            <person name="Andreopoulos W."/>
            <person name="Angelini C."/>
            <person name="Antonin V."/>
            <person name="Barry K.W."/>
            <person name="Bougher N.L."/>
            <person name="Buchanan P."/>
            <person name="Buyck B."/>
            <person name="Bense V."/>
            <person name="Catcheside P."/>
            <person name="Chovatia M."/>
            <person name="Cooper J."/>
            <person name="Damon W."/>
            <person name="Desjardin D."/>
            <person name="Finy P."/>
            <person name="Geml J."/>
            <person name="Haridas S."/>
            <person name="Hughes K."/>
            <person name="Justo A."/>
            <person name="Karasinski D."/>
            <person name="Kautmanova I."/>
            <person name="Kiss B."/>
            <person name="Kocsube S."/>
            <person name="Kotiranta H."/>
            <person name="LaButti K.M."/>
            <person name="Lechner B.E."/>
            <person name="Liimatainen K."/>
            <person name="Lipzen A."/>
            <person name="Lukacs Z."/>
            <person name="Mihaltcheva S."/>
            <person name="Morgado L.N."/>
            <person name="Niskanen T."/>
            <person name="Noordeloos M.E."/>
            <person name="Ohm R.A."/>
            <person name="Ortiz-Santana B."/>
            <person name="Ovrebo C."/>
            <person name="Racz N."/>
            <person name="Riley R."/>
            <person name="Savchenko A."/>
            <person name="Shiryaev A."/>
            <person name="Soop K."/>
            <person name="Spirin V."/>
            <person name="Szebenyi C."/>
            <person name="Tomsovsky M."/>
            <person name="Tulloss R.E."/>
            <person name="Uehling J."/>
            <person name="Grigoriev I.V."/>
            <person name="Vagvolgyi C."/>
            <person name="Papp T."/>
            <person name="Martin F.M."/>
            <person name="Miettinen O."/>
            <person name="Hibbett D.S."/>
            <person name="Nagy L.G."/>
        </authorList>
    </citation>
    <scope>NUCLEOTIDE SEQUENCE [LARGE SCALE GENOMIC DNA]</scope>
    <source>
        <strain evidence="2 3">CBS 121175</strain>
    </source>
</reference>
<sequence length="133" mass="14053">MALELVRDTKCVVTVALCARLALLRKVHGENNKSDGRFWDHVDARLDLIRSMAAGDDDKLQAALSGILKQDRTKYGSAQEQAATIPSTNDWQAAVNDALTSPVSVVVPCGQDADDDDNEGDEAGSVAGANGGK</sequence>
<evidence type="ECO:0000256" key="1">
    <source>
        <dbReference type="SAM" id="MobiDB-lite"/>
    </source>
</evidence>
<keyword evidence="3" id="KW-1185">Reference proteome</keyword>
<gene>
    <name evidence="2" type="ORF">FA15DRAFT_710197</name>
</gene>